<evidence type="ECO:0000256" key="1">
    <source>
        <dbReference type="SAM" id="MobiDB-lite"/>
    </source>
</evidence>
<dbReference type="Proteomes" id="UP000249757">
    <property type="component" value="Unassembled WGS sequence"/>
</dbReference>
<dbReference type="EMBL" id="NRDI02000079">
    <property type="protein sequence ID" value="KAI1506978.1"/>
    <property type="molecule type" value="Genomic_DNA"/>
</dbReference>
<accession>A0A922N0F1</accession>
<feature type="non-terminal residue" evidence="2">
    <location>
        <position position="1"/>
    </location>
</feature>
<reference evidence="3" key="1">
    <citation type="journal article" date="2022" name="Microb. Genom.">
        <title>A global pangenome for the wheat fungal pathogen Pyrenophora tritici-repentis and prediction of effector protein structural homology.</title>
        <authorList>
            <person name="Moolhuijzen P.M."/>
            <person name="See P.T."/>
            <person name="Shi G."/>
            <person name="Powell H.R."/>
            <person name="Cockram J."/>
            <person name="Jorgensen L.N."/>
            <person name="Benslimane H."/>
            <person name="Strelkov S.E."/>
            <person name="Turner J."/>
            <person name="Liu Z."/>
            <person name="Moffat C.S."/>
        </authorList>
    </citation>
    <scope>NUCLEOTIDE SEQUENCE [LARGE SCALE GENOMIC DNA]</scope>
</reference>
<proteinExistence type="predicted"/>
<dbReference type="AlphaFoldDB" id="A0A922N0F1"/>
<feature type="region of interest" description="Disordered" evidence="1">
    <location>
        <begin position="87"/>
        <end position="163"/>
    </location>
</feature>
<evidence type="ECO:0000313" key="2">
    <source>
        <dbReference type="EMBL" id="KAI1506978.1"/>
    </source>
</evidence>
<evidence type="ECO:0000313" key="3">
    <source>
        <dbReference type="Proteomes" id="UP000249757"/>
    </source>
</evidence>
<organism evidence="2 3">
    <name type="scientific">Pyrenophora tritici-repentis</name>
    <dbReference type="NCBI Taxonomy" id="45151"/>
    <lineage>
        <taxon>Eukaryota</taxon>
        <taxon>Fungi</taxon>
        <taxon>Dikarya</taxon>
        <taxon>Ascomycota</taxon>
        <taxon>Pezizomycotina</taxon>
        <taxon>Dothideomycetes</taxon>
        <taxon>Pleosporomycetidae</taxon>
        <taxon>Pleosporales</taxon>
        <taxon>Pleosporineae</taxon>
        <taxon>Pleosporaceae</taxon>
        <taxon>Pyrenophora</taxon>
    </lineage>
</organism>
<protein>
    <submittedName>
        <fullName evidence="2">Uncharacterized protein</fullName>
    </submittedName>
</protein>
<comment type="caution">
    <text evidence="2">The sequence shown here is derived from an EMBL/GenBank/DDBJ whole genome shotgun (WGS) entry which is preliminary data.</text>
</comment>
<name>A0A922N0F1_9PLEO</name>
<feature type="compositionally biased region" description="Basic residues" evidence="1">
    <location>
        <begin position="140"/>
        <end position="149"/>
    </location>
</feature>
<feature type="compositionally biased region" description="Polar residues" evidence="1">
    <location>
        <begin position="123"/>
        <end position="132"/>
    </location>
</feature>
<keyword evidence="3" id="KW-1185">Reference proteome</keyword>
<sequence>LFDSNWSKEIKKAPIIERHNPGCQGFCYPTDAALDAPIVTGLTGPHTPLRCSSLENRWPGCQTYKKELNAARRAGHLAYLQESLQANASGGSVDEAAPDLLRPTTADEPTEVPTQAPAKRNRTPATSTSEAGSTLGPAKRPTRKTHKTTNLKPAPTLTAERYP</sequence>
<gene>
    <name evidence="2" type="ORF">Ptr86124_014077</name>
</gene>